<name>A0A367XT39_9MICO</name>
<gene>
    <name evidence="2" type="ORF">DTO57_13855</name>
</gene>
<feature type="transmembrane region" description="Helical" evidence="1">
    <location>
        <begin position="12"/>
        <end position="30"/>
    </location>
</feature>
<feature type="transmembrane region" description="Helical" evidence="1">
    <location>
        <begin position="36"/>
        <end position="56"/>
    </location>
</feature>
<dbReference type="PANTHER" id="PTHR37309:SF1">
    <property type="entry name" value="SLR0284 PROTEIN"/>
    <property type="match status" value="1"/>
</dbReference>
<dbReference type="RefSeq" id="WP_114118841.1">
    <property type="nucleotide sequence ID" value="NZ_BMHU01000008.1"/>
</dbReference>
<keyword evidence="1" id="KW-0812">Transmembrane</keyword>
<dbReference type="AlphaFoldDB" id="A0A367XT39"/>
<dbReference type="EMBL" id="QORO01000007">
    <property type="protein sequence ID" value="RCK56768.1"/>
    <property type="molecule type" value="Genomic_DNA"/>
</dbReference>
<accession>A0A367XT39</accession>
<feature type="transmembrane region" description="Helical" evidence="1">
    <location>
        <begin position="63"/>
        <end position="90"/>
    </location>
</feature>
<dbReference type="OrthoDB" id="9810847at2"/>
<feature type="transmembrane region" description="Helical" evidence="1">
    <location>
        <begin position="102"/>
        <end position="124"/>
    </location>
</feature>
<evidence type="ECO:0000256" key="1">
    <source>
        <dbReference type="SAM" id="Phobius"/>
    </source>
</evidence>
<keyword evidence="1" id="KW-1133">Transmembrane helix</keyword>
<comment type="caution">
    <text evidence="2">The sequence shown here is derived from an EMBL/GenBank/DDBJ whole genome shotgun (WGS) entry which is preliminary data.</text>
</comment>
<dbReference type="Pfam" id="PF04020">
    <property type="entry name" value="Phage_holin_4_2"/>
    <property type="match status" value="1"/>
</dbReference>
<organism evidence="2 3">
    <name type="scientific">Microbacterium sorbitolivorans</name>
    <dbReference type="NCBI Taxonomy" id="1867410"/>
    <lineage>
        <taxon>Bacteria</taxon>
        <taxon>Bacillati</taxon>
        <taxon>Actinomycetota</taxon>
        <taxon>Actinomycetes</taxon>
        <taxon>Micrococcales</taxon>
        <taxon>Microbacteriaceae</taxon>
        <taxon>Microbacterium</taxon>
    </lineage>
</organism>
<evidence type="ECO:0000313" key="3">
    <source>
        <dbReference type="Proteomes" id="UP000253508"/>
    </source>
</evidence>
<sequence length="133" mass="14537">MGFIVRSVVNGFALWVLSLISFLQISITAFEPGRDLQFILTLVILGALFGLVNSIIGTVIKIVAFPLFVITLGLISLLLNGVLLMITAWITSGWGWGLDVGAFWPGVLAGLLLSVINWIFGIILRPQKKKSRR</sequence>
<dbReference type="Proteomes" id="UP000253508">
    <property type="component" value="Unassembled WGS sequence"/>
</dbReference>
<dbReference type="PANTHER" id="PTHR37309">
    <property type="entry name" value="SLR0284 PROTEIN"/>
    <property type="match status" value="1"/>
</dbReference>
<protein>
    <submittedName>
        <fullName evidence="2">Phage holin family protein</fullName>
    </submittedName>
</protein>
<proteinExistence type="predicted"/>
<keyword evidence="3" id="KW-1185">Reference proteome</keyword>
<reference evidence="2 3" key="1">
    <citation type="submission" date="2018-07" db="EMBL/GenBank/DDBJ databases">
        <title>Microbacterium endoborsara sp. nov., a novel actinobacterium isolated from Borszczowia aralocaspica.</title>
        <authorList>
            <person name="An D."/>
        </authorList>
    </citation>
    <scope>NUCLEOTIDE SEQUENCE [LARGE SCALE GENOMIC DNA]</scope>
    <source>
        <strain evidence="2 3">C1.15228</strain>
    </source>
</reference>
<evidence type="ECO:0000313" key="2">
    <source>
        <dbReference type="EMBL" id="RCK56768.1"/>
    </source>
</evidence>
<dbReference type="InterPro" id="IPR007165">
    <property type="entry name" value="Phage_holin_4_2"/>
</dbReference>
<keyword evidence="1" id="KW-0472">Membrane</keyword>